<feature type="non-terminal residue" evidence="2">
    <location>
        <position position="1"/>
    </location>
</feature>
<accession>A0A8H7ZVP7</accession>
<evidence type="ECO:0000313" key="2">
    <source>
        <dbReference type="EMBL" id="KAG5460304.1"/>
    </source>
</evidence>
<comment type="caution">
    <text evidence="2">The sequence shown here is derived from an EMBL/GenBank/DDBJ whole genome shotgun (WGS) entry which is preliminary data.</text>
</comment>
<feature type="region of interest" description="Disordered" evidence="1">
    <location>
        <begin position="1"/>
        <end position="41"/>
    </location>
</feature>
<name>A0A8H7ZVP7_9FUNG</name>
<dbReference type="Proteomes" id="UP000673691">
    <property type="component" value="Unassembled WGS sequence"/>
</dbReference>
<protein>
    <submittedName>
        <fullName evidence="2">Uncharacterized protein</fullName>
    </submittedName>
</protein>
<reference evidence="2 3" key="1">
    <citation type="journal article" name="Sci. Rep.">
        <title>Genome-scale phylogenetic analyses confirm Olpidium as the closest living zoosporic fungus to the non-flagellated, terrestrial fungi.</title>
        <authorList>
            <person name="Chang Y."/>
            <person name="Rochon D."/>
            <person name="Sekimoto S."/>
            <person name="Wang Y."/>
            <person name="Chovatia M."/>
            <person name="Sandor L."/>
            <person name="Salamov A."/>
            <person name="Grigoriev I.V."/>
            <person name="Stajich J.E."/>
            <person name="Spatafora J.W."/>
        </authorList>
    </citation>
    <scope>NUCLEOTIDE SEQUENCE [LARGE SCALE GENOMIC DNA]</scope>
    <source>
        <strain evidence="2">S191</strain>
    </source>
</reference>
<evidence type="ECO:0000256" key="1">
    <source>
        <dbReference type="SAM" id="MobiDB-lite"/>
    </source>
</evidence>
<feature type="compositionally biased region" description="Low complexity" evidence="1">
    <location>
        <begin position="157"/>
        <end position="166"/>
    </location>
</feature>
<proteinExistence type="predicted"/>
<gene>
    <name evidence="2" type="ORF">BJ554DRAFT_7662</name>
</gene>
<feature type="region of interest" description="Disordered" evidence="1">
    <location>
        <begin position="141"/>
        <end position="166"/>
    </location>
</feature>
<dbReference type="AlphaFoldDB" id="A0A8H7ZVP7"/>
<keyword evidence="3" id="KW-1185">Reference proteome</keyword>
<sequence length="362" mass="39047">CPASTGACQKHGRISRESEHPVHRIHRGEPSLTRSSPPPSKDFRISSPICRMIAQNVGFAPVLLSSSSVAPSFASVAAQPARPQASRRSHAPVAAASVALSLSQCWKRLAPSARMSTNVPHCAVCDLCIDEKCRLWHPSQHSGRLAGGNEPPPPGVTRPAPASAAAPNWPKKLLEELDSLFSSAGTEPIVFNPTRVPIAIAFLNETSIDDKLTASPSLSFASESSSSAVPLLHYRRLTTSAPSIMAGRHPYEFLVVQPSTRVTTLPVNSPELDTELALGLPEGFDDSLSLLLKLGRSRVVLHAASIDCAFRERLRLSITVCRRPWCIQAANPLLVIRLVPIANYVSYAERTRVNCDDEVAML</sequence>
<evidence type="ECO:0000313" key="3">
    <source>
        <dbReference type="Proteomes" id="UP000673691"/>
    </source>
</evidence>
<dbReference type="EMBL" id="JAEFCI010005420">
    <property type="protein sequence ID" value="KAG5460304.1"/>
    <property type="molecule type" value="Genomic_DNA"/>
</dbReference>
<organism evidence="2 3">
    <name type="scientific">Olpidium bornovanus</name>
    <dbReference type="NCBI Taxonomy" id="278681"/>
    <lineage>
        <taxon>Eukaryota</taxon>
        <taxon>Fungi</taxon>
        <taxon>Fungi incertae sedis</taxon>
        <taxon>Olpidiomycota</taxon>
        <taxon>Olpidiomycotina</taxon>
        <taxon>Olpidiomycetes</taxon>
        <taxon>Olpidiales</taxon>
        <taxon>Olpidiaceae</taxon>
        <taxon>Olpidium</taxon>
    </lineage>
</organism>